<keyword evidence="2" id="KW-1185">Reference proteome</keyword>
<dbReference type="EMBL" id="LLYZ01000006">
    <property type="protein sequence ID" value="KQK25242.1"/>
    <property type="molecule type" value="Genomic_DNA"/>
</dbReference>
<evidence type="ECO:0008006" key="3">
    <source>
        <dbReference type="Google" id="ProtNLM"/>
    </source>
</evidence>
<dbReference type="Proteomes" id="UP000051682">
    <property type="component" value="Unassembled WGS sequence"/>
</dbReference>
<dbReference type="STRING" id="452084.AR438_11995"/>
<dbReference type="AlphaFoldDB" id="A0A0Q3SJ39"/>
<sequence length="766" mass="87422">MNNQLSNISTQYRKFSKGQYIEHTQFNEFLDFFEDQDRLSRVMLQGVGIVCGLKPKPVYKDGLLKSIQLSQGAALTTDGDLLTLNKTNKVSEELYVSDLKTINIDQKEYTHFKVYDNFKAKYPAFHDEERQIELWELATDLEKNSDFQPIEKLSNLEDKYLLLYLENYEKEVKPCRGVDCDNHGIQQIRNLKVLVTTADGIKYILEKDKIRPHPLFLKDILKDEKLERVIVDHLISEQGIDKSFSSEDLKKMYSSVLEKNGYGKSVFSKINAISQIIGMPNIDHQIFETKLKECLTQPLGFQYAYDIVKDLTNTYSEITALLPKAFSKCFPDLVSFPKHVMLGKLTSKIQLDPYRHQFYNSPVLDDDKAGQKIRLLISRFAQQAKSFRYSFGFEDKAEIKITPSQKLNSLSNNAIPFYYEVSEEFLKTWSFDKTSNRSSKENLGYDTDLLSSDAHIQKPINFNIDGNSFYNIEGHQGMNYQEAFLEIKKIRDEQQLGFDIMLLSFAELVRNKDLSKAYFNEYVENHSGLEHFHGVEKGGTFVMVYEMNGRETNIIADFSLPYICCTPKVKINLSLPSTTICAKADRIPFTVFPFNGVVTADVDPEFNGGVELVNGLYFFNPQLVSSELHGQEITFSVNGSPTNCSIKVITQPKVKIDVASIAYPEGTSIETTVNFHISGDNAVDYQYSWDFLGNGSFITLNPDAKGNIRYTFYNLYPKRIPTITVNVISDGCTQTEVINDWYEQVPIVINSIQFPEGGDCCEGIAR</sequence>
<evidence type="ECO:0000313" key="2">
    <source>
        <dbReference type="Proteomes" id="UP000051682"/>
    </source>
</evidence>
<proteinExistence type="predicted"/>
<reference evidence="1 2" key="1">
    <citation type="submission" date="2015-10" db="EMBL/GenBank/DDBJ databases">
        <title>Chryseobacterium aquaticum genome.</title>
        <authorList>
            <person name="Newman J.D."/>
            <person name="Ferguson M.B."/>
            <person name="Miller J.R."/>
        </authorList>
    </citation>
    <scope>NUCLEOTIDE SEQUENCE [LARGE SCALE GENOMIC DNA]</scope>
    <source>
        <strain evidence="1 2">KCTC 12483</strain>
    </source>
</reference>
<protein>
    <recommendedName>
        <fullName evidence="3">PKD domain-containing protein</fullName>
    </recommendedName>
</protein>
<gene>
    <name evidence="1" type="ORF">AR438_11995</name>
</gene>
<dbReference type="RefSeq" id="WP_056015420.1">
    <property type="nucleotide sequence ID" value="NZ_LLYZ01000006.1"/>
</dbReference>
<evidence type="ECO:0000313" key="1">
    <source>
        <dbReference type="EMBL" id="KQK25242.1"/>
    </source>
</evidence>
<dbReference type="OrthoDB" id="596204at2"/>
<accession>A0A0Q3SJ39</accession>
<organism evidence="1 2">
    <name type="scientific">Chryseobacterium aquaticum</name>
    <dbReference type="NCBI Taxonomy" id="452084"/>
    <lineage>
        <taxon>Bacteria</taxon>
        <taxon>Pseudomonadati</taxon>
        <taxon>Bacteroidota</taxon>
        <taxon>Flavobacteriia</taxon>
        <taxon>Flavobacteriales</taxon>
        <taxon>Weeksellaceae</taxon>
        <taxon>Chryseobacterium group</taxon>
        <taxon>Chryseobacterium</taxon>
    </lineage>
</organism>
<name>A0A0Q3SJ39_9FLAO</name>
<comment type="caution">
    <text evidence="1">The sequence shown here is derived from an EMBL/GenBank/DDBJ whole genome shotgun (WGS) entry which is preliminary data.</text>
</comment>